<protein>
    <recommendedName>
        <fullName evidence="3">Wall-associated receptor kinase galacturonan-binding domain-containing protein</fullName>
    </recommendedName>
</protein>
<evidence type="ECO:0000256" key="2">
    <source>
        <dbReference type="ARBA" id="ARBA00022729"/>
    </source>
</evidence>
<reference evidence="4" key="4">
    <citation type="submission" date="2019-03" db="UniProtKB">
        <authorList>
            <consortium name="EnsemblPlants"/>
        </authorList>
    </citation>
    <scope>IDENTIFICATION</scope>
</reference>
<evidence type="ECO:0000313" key="4">
    <source>
        <dbReference type="EnsemblPlants" id="AET3Gv20060800.8"/>
    </source>
</evidence>
<reference evidence="5" key="1">
    <citation type="journal article" date="2014" name="Science">
        <title>Ancient hybridizations among the ancestral genomes of bread wheat.</title>
        <authorList>
            <consortium name="International Wheat Genome Sequencing Consortium,"/>
            <person name="Marcussen T."/>
            <person name="Sandve S.R."/>
            <person name="Heier L."/>
            <person name="Spannagl M."/>
            <person name="Pfeifer M."/>
            <person name="Jakobsen K.S."/>
            <person name="Wulff B.B."/>
            <person name="Steuernagel B."/>
            <person name="Mayer K.F."/>
            <person name="Olsen O.A."/>
        </authorList>
    </citation>
    <scope>NUCLEOTIDE SEQUENCE [LARGE SCALE GENOMIC DNA]</scope>
    <source>
        <strain evidence="5">cv. AL8/78</strain>
    </source>
</reference>
<reference evidence="4" key="3">
    <citation type="journal article" date="2017" name="Nature">
        <title>Genome sequence of the progenitor of the wheat D genome Aegilops tauschii.</title>
        <authorList>
            <person name="Luo M.C."/>
            <person name="Gu Y.Q."/>
            <person name="Puiu D."/>
            <person name="Wang H."/>
            <person name="Twardziok S.O."/>
            <person name="Deal K.R."/>
            <person name="Huo N."/>
            <person name="Zhu T."/>
            <person name="Wang L."/>
            <person name="Wang Y."/>
            <person name="McGuire P.E."/>
            <person name="Liu S."/>
            <person name="Long H."/>
            <person name="Ramasamy R.K."/>
            <person name="Rodriguez J.C."/>
            <person name="Van S.L."/>
            <person name="Yuan L."/>
            <person name="Wang Z."/>
            <person name="Xia Z."/>
            <person name="Xiao L."/>
            <person name="Anderson O.D."/>
            <person name="Ouyang S."/>
            <person name="Liang Y."/>
            <person name="Zimin A.V."/>
            <person name="Pertea G."/>
            <person name="Qi P."/>
            <person name="Bennetzen J.L."/>
            <person name="Dai X."/>
            <person name="Dawson M.W."/>
            <person name="Muller H.G."/>
            <person name="Kugler K."/>
            <person name="Rivarola-Duarte L."/>
            <person name="Spannagl M."/>
            <person name="Mayer K.F.X."/>
            <person name="Lu F.H."/>
            <person name="Bevan M.W."/>
            <person name="Leroy P."/>
            <person name="Li P."/>
            <person name="You F.M."/>
            <person name="Sun Q."/>
            <person name="Liu Z."/>
            <person name="Lyons E."/>
            <person name="Wicker T."/>
            <person name="Salzberg S.L."/>
            <person name="Devos K.M."/>
            <person name="Dvorak J."/>
        </authorList>
    </citation>
    <scope>NUCLEOTIDE SEQUENCE [LARGE SCALE GENOMIC DNA]</scope>
    <source>
        <strain evidence="4">cv. AL8/78</strain>
    </source>
</reference>
<dbReference type="Proteomes" id="UP000015105">
    <property type="component" value="Chromosome 3D"/>
</dbReference>
<organism evidence="4 5">
    <name type="scientific">Aegilops tauschii subsp. strangulata</name>
    <name type="common">Goatgrass</name>
    <dbReference type="NCBI Taxonomy" id="200361"/>
    <lineage>
        <taxon>Eukaryota</taxon>
        <taxon>Viridiplantae</taxon>
        <taxon>Streptophyta</taxon>
        <taxon>Embryophyta</taxon>
        <taxon>Tracheophyta</taxon>
        <taxon>Spermatophyta</taxon>
        <taxon>Magnoliopsida</taxon>
        <taxon>Liliopsida</taxon>
        <taxon>Poales</taxon>
        <taxon>Poaceae</taxon>
        <taxon>BOP clade</taxon>
        <taxon>Pooideae</taxon>
        <taxon>Triticodae</taxon>
        <taxon>Triticeae</taxon>
        <taxon>Triticinae</taxon>
        <taxon>Aegilops</taxon>
    </lineage>
</organism>
<feature type="domain" description="Wall-associated receptor kinase galacturonan-binding" evidence="3">
    <location>
        <begin position="40"/>
        <end position="100"/>
    </location>
</feature>
<proteinExistence type="predicted"/>
<dbReference type="Gramene" id="AET3Gv20060800.8">
    <property type="protein sequence ID" value="AET3Gv20060800.8"/>
    <property type="gene ID" value="AET3Gv20060800"/>
</dbReference>
<dbReference type="PANTHER" id="PTHR33138">
    <property type="entry name" value="OS01G0690200 PROTEIN"/>
    <property type="match status" value="1"/>
</dbReference>
<dbReference type="EnsemblPlants" id="AET3Gv20060800.8">
    <property type="protein sequence ID" value="AET3Gv20060800.8"/>
    <property type="gene ID" value="AET3Gv20060800"/>
</dbReference>
<evidence type="ECO:0000313" key="5">
    <source>
        <dbReference type="Proteomes" id="UP000015105"/>
    </source>
</evidence>
<dbReference type="InterPro" id="IPR025287">
    <property type="entry name" value="WAK_GUB"/>
</dbReference>
<dbReference type="GO" id="GO:0016020">
    <property type="term" value="C:membrane"/>
    <property type="evidence" value="ECO:0007669"/>
    <property type="project" value="UniProtKB-SubCell"/>
</dbReference>
<keyword evidence="2" id="KW-0732">Signal</keyword>
<reference evidence="4" key="5">
    <citation type="journal article" date="2021" name="G3 (Bethesda)">
        <title>Aegilops tauschii genome assembly Aet v5.0 features greater sequence contiguity and improved annotation.</title>
        <authorList>
            <person name="Wang L."/>
            <person name="Zhu T."/>
            <person name="Rodriguez J.C."/>
            <person name="Deal K.R."/>
            <person name="Dubcovsky J."/>
            <person name="McGuire P.E."/>
            <person name="Lux T."/>
            <person name="Spannagl M."/>
            <person name="Mayer K.F.X."/>
            <person name="Baldrich P."/>
            <person name="Meyers B.C."/>
            <person name="Huo N."/>
            <person name="Gu Y.Q."/>
            <person name="Zhou H."/>
            <person name="Devos K.M."/>
            <person name="Bennetzen J.L."/>
            <person name="Unver T."/>
            <person name="Budak H."/>
            <person name="Gulick P.J."/>
            <person name="Galiba G."/>
            <person name="Kalapos B."/>
            <person name="Nelson D.R."/>
            <person name="Li P."/>
            <person name="You F.M."/>
            <person name="Luo M.C."/>
            <person name="Dvorak J."/>
        </authorList>
    </citation>
    <scope>NUCLEOTIDE SEQUENCE [LARGE SCALE GENOMIC DNA]</scope>
    <source>
        <strain evidence="4">cv. AL8/78</strain>
    </source>
</reference>
<name>A0A453DSH4_AEGTS</name>
<dbReference type="Pfam" id="PF13947">
    <property type="entry name" value="GUB_WAK_bind"/>
    <property type="match status" value="1"/>
</dbReference>
<dbReference type="PANTHER" id="PTHR33138:SF56">
    <property type="entry name" value="OS01G0137282 PROTEIN"/>
    <property type="match status" value="1"/>
</dbReference>
<dbReference type="GO" id="GO:0030247">
    <property type="term" value="F:polysaccharide binding"/>
    <property type="evidence" value="ECO:0007669"/>
    <property type="project" value="InterPro"/>
</dbReference>
<evidence type="ECO:0000256" key="1">
    <source>
        <dbReference type="ARBA" id="ARBA00004167"/>
    </source>
</evidence>
<sequence length="252" mass="27963">VLLARCGQPAAPLSIPRYSNPCRRSSPSSSCCSPAAGAACSPKTCGELNITYPFWLEEGAGRPPCGSPSFQLKCNGSHAFLSRSMLGKYQVARVFAENSSRVAVNHNLLVPPRAGCPPWWFNISLGLGLGPYTISKKNREVLVLYNFTKQQKVASPHALPRRVLLPPWRGGEYGSHRGLADLPPACNLSVVPVLGFPDGDNGYLQSMRQGFLLEWTVPQVRGKRRAVQVRQRRHRVFLQLLRRRPPREVREQ</sequence>
<evidence type="ECO:0000259" key="3">
    <source>
        <dbReference type="Pfam" id="PF13947"/>
    </source>
</evidence>
<accession>A0A453DSH4</accession>
<dbReference type="AlphaFoldDB" id="A0A453DSH4"/>
<keyword evidence="5" id="KW-1185">Reference proteome</keyword>
<comment type="subcellular location">
    <subcellularLocation>
        <location evidence="1">Membrane</location>
        <topology evidence="1">Single-pass membrane protein</topology>
    </subcellularLocation>
</comment>
<reference evidence="5" key="2">
    <citation type="journal article" date="2017" name="Nat. Plants">
        <title>The Aegilops tauschii genome reveals multiple impacts of transposons.</title>
        <authorList>
            <person name="Zhao G."/>
            <person name="Zou C."/>
            <person name="Li K."/>
            <person name="Wang K."/>
            <person name="Li T."/>
            <person name="Gao L."/>
            <person name="Zhang X."/>
            <person name="Wang H."/>
            <person name="Yang Z."/>
            <person name="Liu X."/>
            <person name="Jiang W."/>
            <person name="Mao L."/>
            <person name="Kong X."/>
            <person name="Jiao Y."/>
            <person name="Jia J."/>
        </authorList>
    </citation>
    <scope>NUCLEOTIDE SEQUENCE [LARGE SCALE GENOMIC DNA]</scope>
    <source>
        <strain evidence="5">cv. AL8/78</strain>
    </source>
</reference>